<dbReference type="EMBL" id="VSSQ01000720">
    <property type="protein sequence ID" value="MPM00284.1"/>
    <property type="molecule type" value="Genomic_DNA"/>
</dbReference>
<name>A0A644WD70_9ZZZZ</name>
<evidence type="ECO:0000256" key="1">
    <source>
        <dbReference type="SAM" id="MobiDB-lite"/>
    </source>
</evidence>
<proteinExistence type="predicted"/>
<feature type="region of interest" description="Disordered" evidence="1">
    <location>
        <begin position="81"/>
        <end position="101"/>
    </location>
</feature>
<reference evidence="2" key="1">
    <citation type="submission" date="2019-08" db="EMBL/GenBank/DDBJ databases">
        <authorList>
            <person name="Kucharzyk K."/>
            <person name="Murdoch R.W."/>
            <person name="Higgins S."/>
            <person name="Loffler F."/>
        </authorList>
    </citation>
    <scope>NUCLEOTIDE SEQUENCE</scope>
</reference>
<accession>A0A644WD70</accession>
<dbReference type="AlphaFoldDB" id="A0A644WD70"/>
<evidence type="ECO:0000313" key="2">
    <source>
        <dbReference type="EMBL" id="MPM00284.1"/>
    </source>
</evidence>
<organism evidence="2">
    <name type="scientific">bioreactor metagenome</name>
    <dbReference type="NCBI Taxonomy" id="1076179"/>
    <lineage>
        <taxon>unclassified sequences</taxon>
        <taxon>metagenomes</taxon>
        <taxon>ecological metagenomes</taxon>
    </lineage>
</organism>
<comment type="caution">
    <text evidence="2">The sequence shown here is derived from an EMBL/GenBank/DDBJ whole genome shotgun (WGS) entry which is preliminary data.</text>
</comment>
<sequence>MTCRKDNAACSLFHCNRQFGSRRGSQANVYYIKAHSQQSTDNYLSDHLSGNAGIPSHYDFIGINGFVFTNVACISSRKTNNIKGTQPLADSAPDGTPNTGN</sequence>
<gene>
    <name evidence="2" type="ORF">SDC9_46507</name>
</gene>
<protein>
    <submittedName>
        <fullName evidence="2">Uncharacterized protein</fullName>
    </submittedName>
</protein>